<protein>
    <submittedName>
        <fullName evidence="1">Uncharacterized protein</fullName>
    </submittedName>
</protein>
<reference evidence="1" key="1">
    <citation type="submission" date="2019-12" db="EMBL/GenBank/DDBJ databases">
        <title>Hybrid Genome Assemblies of two High G+C Isolates from Undergraduate Microbiology Courses.</title>
        <authorList>
            <person name="Ne Ville C.J."/>
            <person name="Enright D."/>
            <person name="Hernandez I."/>
            <person name="Dodsworth J."/>
            <person name="Orwin P.M."/>
        </authorList>
    </citation>
    <scope>NUCLEOTIDE SEQUENCE [LARGE SCALE GENOMIC DNA]</scope>
    <source>
        <strain evidence="1">Neo</strain>
    </source>
</reference>
<proteinExistence type="predicted"/>
<name>A0A6I6H0K5_9PSED</name>
<dbReference type="AlphaFoldDB" id="A0A6I6H0K5"/>
<evidence type="ECO:0000313" key="2">
    <source>
        <dbReference type="Proteomes" id="UP000426235"/>
    </source>
</evidence>
<keyword evidence="2" id="KW-1185">Reference proteome</keyword>
<sequence length="67" mass="7605">MANPKKDPAPPAEATQVTYRDTRYRSRVLILPDSRQLTVARFLVTVPADDAEALKFLEGHPDLQRQE</sequence>
<dbReference type="RefSeq" id="WP_157192728.1">
    <property type="nucleotide sequence ID" value="NZ_CP046621.1"/>
</dbReference>
<organism evidence="1 2">
    <name type="scientific">Pseudomonas alkylphenolica</name>
    <dbReference type="NCBI Taxonomy" id="237609"/>
    <lineage>
        <taxon>Bacteria</taxon>
        <taxon>Pseudomonadati</taxon>
        <taxon>Pseudomonadota</taxon>
        <taxon>Gammaproteobacteria</taxon>
        <taxon>Pseudomonadales</taxon>
        <taxon>Pseudomonadaceae</taxon>
        <taxon>Pseudomonas</taxon>
    </lineage>
</organism>
<dbReference type="Proteomes" id="UP000426235">
    <property type="component" value="Chromosome"/>
</dbReference>
<dbReference type="EMBL" id="CP046621">
    <property type="protein sequence ID" value="QGW77756.1"/>
    <property type="molecule type" value="Genomic_DNA"/>
</dbReference>
<gene>
    <name evidence="1" type="ORF">GPJ81_14025</name>
</gene>
<accession>A0A6I6H0K5</accession>
<evidence type="ECO:0000313" key="1">
    <source>
        <dbReference type="EMBL" id="QGW77756.1"/>
    </source>
</evidence>